<sequence>MGLIKKIFGLTSRAIDNGTFQERASWKVDKMLKGEKVAAPKYKSEEKLYEKYVKDKDLEEKMGVKDEKLIENLNKFEIRSSEIENNTKCGSHLPTRETEWEHKNDKTWEYFFYEPSKEKMLPNRLTLRETLEVLRSKYQLSMLKSETSDAALKIKEELKNHDAVKRIDEEKMTNIWKHFRPFARSDEQKVVRNADLAHLQDVMNRRINDGKFFDLGKTDPKTIQTIEGREKAKQVEAAEIKAIEERRERKK</sequence>
<accession>A0AC35UI46</accession>
<dbReference type="WBParaSite" id="RSKR_0001182600.1">
    <property type="protein sequence ID" value="RSKR_0001182600.1"/>
    <property type="gene ID" value="RSKR_0001182600"/>
</dbReference>
<evidence type="ECO:0000313" key="2">
    <source>
        <dbReference type="WBParaSite" id="RSKR_0001182600.1"/>
    </source>
</evidence>
<name>A0AC35UI46_9BILA</name>
<dbReference type="Proteomes" id="UP000095286">
    <property type="component" value="Unplaced"/>
</dbReference>
<protein>
    <submittedName>
        <fullName evidence="2">39S ribosomal protein L59, mitochondrial</fullName>
    </submittedName>
</protein>
<reference evidence="2" key="1">
    <citation type="submission" date="2016-11" db="UniProtKB">
        <authorList>
            <consortium name="WormBaseParasite"/>
        </authorList>
    </citation>
    <scope>IDENTIFICATION</scope>
    <source>
        <strain evidence="2">KR3021</strain>
    </source>
</reference>
<organism evidence="1 2">
    <name type="scientific">Rhabditophanes sp. KR3021</name>
    <dbReference type="NCBI Taxonomy" id="114890"/>
    <lineage>
        <taxon>Eukaryota</taxon>
        <taxon>Metazoa</taxon>
        <taxon>Ecdysozoa</taxon>
        <taxon>Nematoda</taxon>
        <taxon>Chromadorea</taxon>
        <taxon>Rhabditida</taxon>
        <taxon>Tylenchina</taxon>
        <taxon>Panagrolaimomorpha</taxon>
        <taxon>Strongyloidoidea</taxon>
        <taxon>Alloionematidae</taxon>
        <taxon>Rhabditophanes</taxon>
    </lineage>
</organism>
<proteinExistence type="predicted"/>
<evidence type="ECO:0000313" key="1">
    <source>
        <dbReference type="Proteomes" id="UP000095286"/>
    </source>
</evidence>